<evidence type="ECO:0000256" key="1">
    <source>
        <dbReference type="SAM" id="MobiDB-lite"/>
    </source>
</evidence>
<dbReference type="EMBL" id="KQ435720">
    <property type="protein sequence ID" value="KOX78640.1"/>
    <property type="molecule type" value="Genomic_DNA"/>
</dbReference>
<sequence length="523" mass="56993">MFGKVPPSNTPGPPSNDGTTSVKSCARPSGAACLPCFSVDETPATLTEEKSKPWRPKDNCMSVVSEAPSMGMEDKQKIWRSKENCTCSVIFEPPCIAEDKSKPKRAKDGSCPLNEYSTLTEDKAKTRRCKETCTPSECLDDKKSRRIESTDRCLVAKNSCSKYSVKETSAHGRSHTGLAAKTTSVASNLSVHKCTSNSNCPSYAKSSGCASASAAKSQRVLCSTSPSSSNVDPGSRDSSKLAKKHTGSNREFLAGKEQHLPGGKSISRETQRSVAQTAPLATSKPARSSDATRHSASSGKTRPVSETNDEYGDSPMDFTAISVIQSTDESCQKSSAKSYTADNDIVELVVSATSTSSASYEQRNCRGDFTTSTPSKDWMKSNGDALQQSCISCLPQDLPTELQLPSARSYREREKCRDPWRPTEMESNICSLNAVCPSDTYQDTGSKRRTGASCQALRHAVASLNRLDDFYMEKIGAGFFSEVFKVGSNSLFFLYRLTDDFKLFEDDKITHGRLQLVEKNNWK</sequence>
<dbReference type="OrthoDB" id="20134at2759"/>
<evidence type="ECO:0008006" key="4">
    <source>
        <dbReference type="Google" id="ProtNLM"/>
    </source>
</evidence>
<gene>
    <name evidence="2" type="ORF">WN51_07501</name>
</gene>
<dbReference type="AlphaFoldDB" id="A0A0M9A772"/>
<organism evidence="2 3">
    <name type="scientific">Melipona quadrifasciata</name>
    <dbReference type="NCBI Taxonomy" id="166423"/>
    <lineage>
        <taxon>Eukaryota</taxon>
        <taxon>Metazoa</taxon>
        <taxon>Ecdysozoa</taxon>
        <taxon>Arthropoda</taxon>
        <taxon>Hexapoda</taxon>
        <taxon>Insecta</taxon>
        <taxon>Pterygota</taxon>
        <taxon>Neoptera</taxon>
        <taxon>Endopterygota</taxon>
        <taxon>Hymenoptera</taxon>
        <taxon>Apocrita</taxon>
        <taxon>Aculeata</taxon>
        <taxon>Apoidea</taxon>
        <taxon>Anthophila</taxon>
        <taxon>Apidae</taxon>
        <taxon>Melipona</taxon>
    </lineage>
</organism>
<protein>
    <recommendedName>
        <fullName evidence="4">Protein kinase domain-containing protein</fullName>
    </recommendedName>
</protein>
<proteinExistence type="predicted"/>
<feature type="compositionally biased region" description="Polar residues" evidence="1">
    <location>
        <begin position="223"/>
        <end position="232"/>
    </location>
</feature>
<evidence type="ECO:0000313" key="2">
    <source>
        <dbReference type="EMBL" id="KOX78640.1"/>
    </source>
</evidence>
<accession>A0A0M9A772</accession>
<feature type="region of interest" description="Disordered" evidence="1">
    <location>
        <begin position="1"/>
        <end position="27"/>
    </location>
</feature>
<evidence type="ECO:0000313" key="3">
    <source>
        <dbReference type="Proteomes" id="UP000053105"/>
    </source>
</evidence>
<dbReference type="Proteomes" id="UP000053105">
    <property type="component" value="Unassembled WGS sequence"/>
</dbReference>
<feature type="region of interest" description="Disordered" evidence="1">
    <location>
        <begin position="223"/>
        <end position="314"/>
    </location>
</feature>
<feature type="compositionally biased region" description="Polar residues" evidence="1">
    <location>
        <begin position="294"/>
        <end position="306"/>
    </location>
</feature>
<reference evidence="2 3" key="1">
    <citation type="submission" date="2015-07" db="EMBL/GenBank/DDBJ databases">
        <title>The genome of Melipona quadrifasciata.</title>
        <authorList>
            <person name="Pan H."/>
            <person name="Kapheim K."/>
        </authorList>
    </citation>
    <scope>NUCLEOTIDE SEQUENCE [LARGE SCALE GENOMIC DNA]</scope>
    <source>
        <strain evidence="2">0111107301</strain>
        <tissue evidence="2">Whole body</tissue>
    </source>
</reference>
<name>A0A0M9A772_9HYME</name>
<dbReference type="STRING" id="166423.A0A0M9A772"/>
<keyword evidence="3" id="KW-1185">Reference proteome</keyword>